<dbReference type="Gene3D" id="3.40.640.10">
    <property type="entry name" value="Type I PLP-dependent aspartate aminotransferase-like (Major domain)"/>
    <property type="match status" value="1"/>
</dbReference>
<dbReference type="InterPro" id="IPR033949">
    <property type="entry name" value="CobQ_GATase1"/>
</dbReference>
<dbReference type="PROSITE" id="PS00105">
    <property type="entry name" value="AA_TRANSFER_CLASS_1"/>
    <property type="match status" value="1"/>
</dbReference>
<evidence type="ECO:0000256" key="2">
    <source>
        <dbReference type="ARBA" id="ARBA00004953"/>
    </source>
</evidence>
<evidence type="ECO:0000256" key="4">
    <source>
        <dbReference type="ARBA" id="ARBA00022573"/>
    </source>
</evidence>
<evidence type="ECO:0000313" key="11">
    <source>
        <dbReference type="EMBL" id="VAX21098.1"/>
    </source>
</evidence>
<dbReference type="Pfam" id="PF00155">
    <property type="entry name" value="Aminotran_1_2"/>
    <property type="match status" value="1"/>
</dbReference>
<dbReference type="EMBL" id="UOGB01000195">
    <property type="protein sequence ID" value="VAX21098.1"/>
    <property type="molecule type" value="Genomic_DNA"/>
</dbReference>
<dbReference type="InterPro" id="IPR004839">
    <property type="entry name" value="Aminotransferase_I/II_large"/>
</dbReference>
<dbReference type="Gene3D" id="3.40.50.880">
    <property type="match status" value="1"/>
</dbReference>
<feature type="domain" description="CobB/CobQ-like glutamine amidotransferase" evidence="10">
    <location>
        <begin position="621"/>
        <end position="806"/>
    </location>
</feature>
<dbReference type="PROSITE" id="PS51274">
    <property type="entry name" value="GATASE_COBBQ"/>
    <property type="match status" value="1"/>
</dbReference>
<dbReference type="CDD" id="cd00609">
    <property type="entry name" value="AAT_like"/>
    <property type="match status" value="1"/>
</dbReference>
<evidence type="ECO:0000259" key="9">
    <source>
        <dbReference type="Pfam" id="PF01656"/>
    </source>
</evidence>
<dbReference type="InterPro" id="IPR011698">
    <property type="entry name" value="GATase_3"/>
</dbReference>
<reference evidence="11" key="1">
    <citation type="submission" date="2018-06" db="EMBL/GenBank/DDBJ databases">
        <authorList>
            <person name="Zhirakovskaya E."/>
        </authorList>
    </citation>
    <scope>NUCLEOTIDE SEQUENCE</scope>
</reference>
<dbReference type="Pfam" id="PF01656">
    <property type="entry name" value="CbiA"/>
    <property type="match status" value="1"/>
</dbReference>
<evidence type="ECO:0000256" key="1">
    <source>
        <dbReference type="ARBA" id="ARBA00003444"/>
    </source>
</evidence>
<evidence type="ECO:0000256" key="3">
    <source>
        <dbReference type="ARBA" id="ARBA00012285"/>
    </source>
</evidence>
<accession>A0A3B1CAZ4</accession>
<dbReference type="AlphaFoldDB" id="A0A3B1CAZ4"/>
<sequence>MSSDSAHGGNLRKLAEASGLPEDKIIDFSANLNPLGFPEWLRPLLASRVSDLVNYPDNEYAKLVNIFADKHGVSAGQVVAGNGATELIFAAPKAGAYKRAVIAEPAYVDYRHAAKMAGLEVVTFPLMEDDGFALDIGSLGSTLTGGELVMLGAPNNPTGKTFVSQDLRSLAKQKPETTFLIDESFAGFVGGFDSLIGDMPDNVIVVMSMTKLYAVPGLRLGFAVANENIAEAMRRCLPPWSVNTFAQAFGVRAQSDEEYLQKTRDAVKRWREELAEGLRQIDGLTIFDSDVNFMLGRVDKSGMDARKLAEEALKQGAAIRLCANFEGLDDRYFRVAVRTGEENRRLIEALSKAMNAPVIKRKDKARLKAPAIMFQGVSSDSGKSTIASAMCRVLKQDGYDVAPFKAQNMALNSYVTLDGKEIGRAQVTQAQACGLEPDALMNPILLKPNSDTGAQVIVLGEAIGSMNVQEYFDYKAVKGFETVKKAYDTLSSKHDVIVMEGAGSPAEVNLKDRDIVNMRMARHARACALLVGDIDRGGVFGSFIGCVETMTEWERGIMSGFLINKFRGDASLLKDAIDYTCNFTGYSNYGVIPFAPDLGLPEEDRNFARNNSSEKKESTVDIAVVRLKHTSNFSDFDAFSVEPDVTVRSAFKPEDLDKADAVIIPGSKNVISDLSDLAGNGLGDKLKEIASLGKAEIVGVCGGFQIIGSSIHDPDGVESGKGGAKGLGFIELETTLSIEKTLKRVDGTHLGAGLKLTGYEIHHGKTTFNNSTPLVKRDDGEVIGAQSGDGLIWGTYLHGLFDKDEFRRWFVDRLRARKGLKPKGRVVARYDIESALDRLAEMFRANVDLDRIYELMKIK</sequence>
<name>A0A3B1CAZ4_9ZZZZ</name>
<keyword evidence="5" id="KW-0315">Glutamine amidotransferase</keyword>
<dbReference type="Gene3D" id="3.40.50.300">
    <property type="entry name" value="P-loop containing nucleotide triphosphate hydrolases"/>
    <property type="match status" value="1"/>
</dbReference>
<dbReference type="Gene3D" id="3.90.1150.10">
    <property type="entry name" value="Aspartate Aminotransferase, domain 1"/>
    <property type="match status" value="1"/>
</dbReference>
<comment type="function">
    <text evidence="1">Decarboxylates L-threonine-O-3-phosphate to yield (R)-1-amino-2-propanol O-2-phosphate, the precursor for the linkage between the nucleotide loop and the corrin ring in cobalamin.</text>
</comment>
<dbReference type="InterPro" id="IPR002586">
    <property type="entry name" value="CobQ/CobB/MinD/ParA_Nub-bd_dom"/>
</dbReference>
<dbReference type="SUPFAM" id="SSF53383">
    <property type="entry name" value="PLP-dependent transferases"/>
    <property type="match status" value="1"/>
</dbReference>
<comment type="pathway">
    <text evidence="2">Cofactor biosynthesis; adenosylcobalamin biosynthesis.</text>
</comment>
<dbReference type="GO" id="GO:0030170">
    <property type="term" value="F:pyridoxal phosphate binding"/>
    <property type="evidence" value="ECO:0007669"/>
    <property type="project" value="InterPro"/>
</dbReference>
<evidence type="ECO:0000256" key="6">
    <source>
        <dbReference type="ARBA" id="ARBA00029996"/>
    </source>
</evidence>
<dbReference type="CDD" id="cd01750">
    <property type="entry name" value="GATase1_CobQ"/>
    <property type="match status" value="1"/>
</dbReference>
<dbReference type="HAMAP" id="MF_00028">
    <property type="entry name" value="CobQ"/>
    <property type="match status" value="1"/>
</dbReference>
<dbReference type="GO" id="GO:0009236">
    <property type="term" value="P:cobalamin biosynthetic process"/>
    <property type="evidence" value="ECO:0007669"/>
    <property type="project" value="UniProtKB-UniPathway"/>
</dbReference>
<feature type="domain" description="Aminotransferase class I/classII large" evidence="8">
    <location>
        <begin position="24"/>
        <end position="350"/>
    </location>
</feature>
<organism evidence="11">
    <name type="scientific">hydrothermal vent metagenome</name>
    <dbReference type="NCBI Taxonomy" id="652676"/>
    <lineage>
        <taxon>unclassified sequences</taxon>
        <taxon>metagenomes</taxon>
        <taxon>ecological metagenomes</taxon>
    </lineage>
</organism>
<keyword evidence="4" id="KW-0169">Cobalamin biosynthesis</keyword>
<dbReference type="InterPro" id="IPR015421">
    <property type="entry name" value="PyrdxlP-dep_Trfase_major"/>
</dbReference>
<dbReference type="NCBIfam" id="NF001989">
    <property type="entry name" value="PRK00784.1"/>
    <property type="match status" value="1"/>
</dbReference>
<dbReference type="PROSITE" id="PS51273">
    <property type="entry name" value="GATASE_TYPE_1"/>
    <property type="match status" value="1"/>
</dbReference>
<dbReference type="CDD" id="cd05389">
    <property type="entry name" value="CobQ_N"/>
    <property type="match status" value="1"/>
</dbReference>
<dbReference type="SUPFAM" id="SSF52317">
    <property type="entry name" value="Class I glutamine amidotransferase-like"/>
    <property type="match status" value="1"/>
</dbReference>
<dbReference type="InterPro" id="IPR029062">
    <property type="entry name" value="Class_I_gatase-like"/>
</dbReference>
<dbReference type="InterPro" id="IPR004838">
    <property type="entry name" value="NHTrfase_class1_PyrdxlP-BS"/>
</dbReference>
<dbReference type="InterPro" id="IPR027417">
    <property type="entry name" value="P-loop_NTPase"/>
</dbReference>
<dbReference type="InterPro" id="IPR005860">
    <property type="entry name" value="CobD"/>
</dbReference>
<dbReference type="GO" id="GO:0048472">
    <property type="term" value="F:threonine-phosphate decarboxylase activity"/>
    <property type="evidence" value="ECO:0007669"/>
    <property type="project" value="UniProtKB-EC"/>
</dbReference>
<dbReference type="NCBIfam" id="TIGR01140">
    <property type="entry name" value="L_thr_O3P_dcar"/>
    <property type="match status" value="1"/>
</dbReference>
<dbReference type="EC" id="4.1.1.81" evidence="3"/>
<dbReference type="SUPFAM" id="SSF52540">
    <property type="entry name" value="P-loop containing nucleoside triphosphate hydrolases"/>
    <property type="match status" value="1"/>
</dbReference>
<dbReference type="PANTHER" id="PTHR21343">
    <property type="entry name" value="DETHIOBIOTIN SYNTHETASE"/>
    <property type="match status" value="1"/>
</dbReference>
<protein>
    <recommendedName>
        <fullName evidence="3">threonine-phosphate decarboxylase</fullName>
        <ecNumber evidence="3">4.1.1.81</ecNumber>
    </recommendedName>
    <alternativeName>
        <fullName evidence="6">L-threonine-O-3-phosphate decarboxylase</fullName>
    </alternativeName>
</protein>
<keyword evidence="11" id="KW-0436">Ligase</keyword>
<evidence type="ECO:0000256" key="7">
    <source>
        <dbReference type="ARBA" id="ARBA00048531"/>
    </source>
</evidence>
<dbReference type="GO" id="GO:0016874">
    <property type="term" value="F:ligase activity"/>
    <property type="evidence" value="ECO:0007669"/>
    <property type="project" value="UniProtKB-KW"/>
</dbReference>
<dbReference type="PANTHER" id="PTHR21343:SF1">
    <property type="entry name" value="COBYRIC ACID SYNTHASE"/>
    <property type="match status" value="1"/>
</dbReference>
<feature type="domain" description="CobQ/CobB/MinD/ParA nucleotide binding" evidence="9">
    <location>
        <begin position="372"/>
        <end position="598"/>
    </location>
</feature>
<dbReference type="UniPathway" id="UPA00148"/>
<dbReference type="InterPro" id="IPR015424">
    <property type="entry name" value="PyrdxlP-dep_Trfase"/>
</dbReference>
<comment type="catalytic activity">
    <reaction evidence="7">
        <text>O-phospho-L-threonine + H(+) = (R)-1-aminopropan-2-yl phosphate + CO2</text>
        <dbReference type="Rhea" id="RHEA:11492"/>
        <dbReference type="ChEBI" id="CHEBI:15378"/>
        <dbReference type="ChEBI" id="CHEBI:16526"/>
        <dbReference type="ChEBI" id="CHEBI:58563"/>
        <dbReference type="ChEBI" id="CHEBI:58675"/>
        <dbReference type="EC" id="4.1.1.81"/>
    </reaction>
</comment>
<proteinExistence type="inferred from homology"/>
<dbReference type="InterPro" id="IPR004459">
    <property type="entry name" value="CobQ_synth"/>
</dbReference>
<evidence type="ECO:0000256" key="5">
    <source>
        <dbReference type="ARBA" id="ARBA00022962"/>
    </source>
</evidence>
<dbReference type="InterPro" id="IPR015422">
    <property type="entry name" value="PyrdxlP-dep_Trfase_small"/>
</dbReference>
<evidence type="ECO:0000259" key="10">
    <source>
        <dbReference type="Pfam" id="PF07685"/>
    </source>
</evidence>
<evidence type="ECO:0000259" key="8">
    <source>
        <dbReference type="Pfam" id="PF00155"/>
    </source>
</evidence>
<gene>
    <name evidence="11" type="ORF">MNBD_NITROSPINAE03-505</name>
</gene>
<dbReference type="NCBIfam" id="TIGR00313">
    <property type="entry name" value="cobQ"/>
    <property type="match status" value="1"/>
</dbReference>
<dbReference type="Pfam" id="PF07685">
    <property type="entry name" value="GATase_3"/>
    <property type="match status" value="1"/>
</dbReference>
<dbReference type="InterPro" id="IPR047045">
    <property type="entry name" value="CobQ_N"/>
</dbReference>